<keyword evidence="1" id="KW-0238">DNA-binding</keyword>
<evidence type="ECO:0000313" key="3">
    <source>
        <dbReference type="EMBL" id="QRI52241.1"/>
    </source>
</evidence>
<sequence>MGNKVEYKAAIAIPPGETLKEYLDDINMSQKELAKRTGLTEKHISEIINGKAPISQDTSIKLEYVLEIPASFWNNLELNYQETKARIKAEKDLEDEIEIAKEIPYAEIARLGWLNKTSDAKEKVKNLRNLFSVASLKQVPLTLSGAFRKSDGNNTSSYALAVWLRKGELNGEKIYTEKYNKNKLRKLIPDFRKLTLENPKEFYPKMVQLCASCGIALVLVPHISKTYACGATQWVNPNKAVVQLSVRGARADIFWFTFFHEIAHILCHEKKAFHLQEQVSEICIEDEADNCAREWLIPQDSYEQLVNSLGYSNKQSIISFSKQIGVHPCIVVGRLAHDGKITYGQYSDLRPSFTIKKN</sequence>
<proteinExistence type="predicted"/>
<dbReference type="Pfam" id="PF01381">
    <property type="entry name" value="HTH_3"/>
    <property type="match status" value="1"/>
</dbReference>
<dbReference type="AlphaFoldDB" id="A0ABD7CL36"/>
<evidence type="ECO:0000259" key="2">
    <source>
        <dbReference type="PROSITE" id="PS50943"/>
    </source>
</evidence>
<dbReference type="PANTHER" id="PTHR36924:SF1">
    <property type="entry name" value="ANTITOXIN HIGA-1"/>
    <property type="match status" value="1"/>
</dbReference>
<dbReference type="SUPFAM" id="SSF47413">
    <property type="entry name" value="lambda repressor-like DNA-binding domains"/>
    <property type="match status" value="1"/>
</dbReference>
<dbReference type="Gene3D" id="1.10.260.40">
    <property type="entry name" value="lambda repressor-like DNA-binding domains"/>
    <property type="match status" value="1"/>
</dbReference>
<dbReference type="PANTHER" id="PTHR36924">
    <property type="entry name" value="ANTITOXIN HIGA-1"/>
    <property type="match status" value="1"/>
</dbReference>
<protein>
    <submittedName>
        <fullName evidence="4">HigA family addiction module antidote protein</fullName>
    </submittedName>
</protein>
<dbReference type="SMART" id="SM00530">
    <property type="entry name" value="HTH_XRE"/>
    <property type="match status" value="1"/>
</dbReference>
<dbReference type="InterPro" id="IPR010982">
    <property type="entry name" value="Lambda_DNA-bd_dom_sf"/>
</dbReference>
<dbReference type="NCBIfam" id="TIGR02607">
    <property type="entry name" value="antidote_HigA"/>
    <property type="match status" value="1"/>
</dbReference>
<reference evidence="4" key="2">
    <citation type="submission" date="2021-02" db="EMBL/GenBank/DDBJ databases">
        <authorList>
            <person name="Dover N."/>
            <person name="Barash J.R."/>
            <person name="Bell J.M."/>
            <person name="Sylvester M.D."/>
            <person name="Arnon S."/>
        </authorList>
    </citation>
    <scope>NUCLEOTIDE SEQUENCE</scope>
    <source>
        <strain evidence="4">IBCA10-7060</strain>
    </source>
</reference>
<evidence type="ECO:0000313" key="4">
    <source>
        <dbReference type="EMBL" id="QRI54097.1"/>
    </source>
</evidence>
<gene>
    <name evidence="4" type="ORF">JQS73_02970</name>
    <name evidence="3" type="ORF">JQS73_12450</name>
</gene>
<name>A0ABD7CL36_CLOBO</name>
<organism evidence="4 5">
    <name type="scientific">Clostridium botulinum</name>
    <dbReference type="NCBI Taxonomy" id="1491"/>
    <lineage>
        <taxon>Bacteria</taxon>
        <taxon>Bacillati</taxon>
        <taxon>Bacillota</taxon>
        <taxon>Clostridia</taxon>
        <taxon>Eubacteriales</taxon>
        <taxon>Clostridiaceae</taxon>
        <taxon>Clostridium</taxon>
    </lineage>
</organism>
<dbReference type="CDD" id="cd00093">
    <property type="entry name" value="HTH_XRE"/>
    <property type="match status" value="1"/>
</dbReference>
<dbReference type="InterPro" id="IPR013430">
    <property type="entry name" value="Toxin_antidote_HigA"/>
</dbReference>
<dbReference type="EMBL" id="CP069280">
    <property type="protein sequence ID" value="QRI54097.1"/>
    <property type="molecule type" value="Genomic_DNA"/>
</dbReference>
<dbReference type="RefSeq" id="WP_047403484.1">
    <property type="nucleotide sequence ID" value="NZ_CP069280.1"/>
</dbReference>
<accession>A0ABD7CL36</accession>
<reference evidence="4 5" key="1">
    <citation type="journal article" date="2014" name="J. Infect. Dis.">
        <title>Molecular characterization of a novel botulinum neurotoxin type H gene.</title>
        <authorList>
            <person name="Dover N."/>
            <person name="Barash J.R."/>
            <person name="Hill K.K."/>
            <person name="Xie G."/>
            <person name="Arnon S.S."/>
        </authorList>
    </citation>
    <scope>NUCLEOTIDE SEQUENCE [LARGE SCALE GENOMIC DNA]</scope>
    <source>
        <strain evidence="4 5">IBCA10-7060</strain>
    </source>
</reference>
<dbReference type="InterPro" id="IPR001387">
    <property type="entry name" value="Cro/C1-type_HTH"/>
</dbReference>
<evidence type="ECO:0000256" key="1">
    <source>
        <dbReference type="ARBA" id="ARBA00023125"/>
    </source>
</evidence>
<dbReference type="EMBL" id="CP069280">
    <property type="protein sequence ID" value="QRI52241.1"/>
    <property type="molecule type" value="Genomic_DNA"/>
</dbReference>
<dbReference type="Proteomes" id="UP000663464">
    <property type="component" value="Chromosome"/>
</dbReference>
<dbReference type="PROSITE" id="PS50943">
    <property type="entry name" value="HTH_CROC1"/>
    <property type="match status" value="1"/>
</dbReference>
<dbReference type="GO" id="GO:0003677">
    <property type="term" value="F:DNA binding"/>
    <property type="evidence" value="ECO:0007669"/>
    <property type="project" value="UniProtKB-KW"/>
</dbReference>
<feature type="domain" description="HTH cro/C1-type" evidence="2">
    <location>
        <begin position="19"/>
        <end position="73"/>
    </location>
</feature>
<evidence type="ECO:0000313" key="5">
    <source>
        <dbReference type="Proteomes" id="UP000663464"/>
    </source>
</evidence>